<accession>A0A7I8JYQ6</accession>
<dbReference type="Gene3D" id="1.20.58.80">
    <property type="entry name" value="Phosphotransferase system, lactose/cellobiose-type IIA subunit"/>
    <property type="match status" value="1"/>
</dbReference>
<dbReference type="Proteomes" id="UP000663760">
    <property type="component" value="Chromosome 1"/>
</dbReference>
<dbReference type="CDD" id="cd08066">
    <property type="entry name" value="MPN_AMSH_like"/>
    <property type="match status" value="1"/>
</dbReference>
<dbReference type="Pfam" id="PF01398">
    <property type="entry name" value="JAB"/>
    <property type="match status" value="1"/>
</dbReference>
<dbReference type="GO" id="GO:0006508">
    <property type="term" value="P:proteolysis"/>
    <property type="evidence" value="ECO:0007669"/>
    <property type="project" value="UniProtKB-KW"/>
</dbReference>
<dbReference type="PROSITE" id="PS50249">
    <property type="entry name" value="MPN"/>
    <property type="match status" value="1"/>
</dbReference>
<keyword evidence="8" id="KW-0833">Ubl conjugation pathway</keyword>
<dbReference type="Pfam" id="PF08969">
    <property type="entry name" value="USP8_dimer"/>
    <property type="match status" value="1"/>
</dbReference>
<feature type="domain" description="MPN" evidence="14">
    <location>
        <begin position="323"/>
        <end position="453"/>
    </location>
</feature>
<reference evidence="15" key="1">
    <citation type="submission" date="2020-02" db="EMBL/GenBank/DDBJ databases">
        <authorList>
            <person name="Scholz U."/>
            <person name="Mascher M."/>
            <person name="Fiebig A."/>
        </authorList>
    </citation>
    <scope>NUCLEOTIDE SEQUENCE</scope>
</reference>
<evidence type="ECO:0000313" key="15">
    <source>
        <dbReference type="EMBL" id="CAA7388951.1"/>
    </source>
</evidence>
<dbReference type="PANTHER" id="PTHR12947:SF18">
    <property type="entry name" value="AMSH-LIKE UBIQUITIN THIOESTERASE 3"/>
    <property type="match status" value="1"/>
</dbReference>
<feature type="region of interest" description="Disordered" evidence="13">
    <location>
        <begin position="298"/>
        <end position="319"/>
    </location>
</feature>
<dbReference type="InterPro" id="IPR044098">
    <property type="entry name" value="STAMBP/STALP-like_MPN"/>
</dbReference>
<dbReference type="InterPro" id="IPR015063">
    <property type="entry name" value="USP8_dimer"/>
</dbReference>
<dbReference type="SMART" id="SM00232">
    <property type="entry name" value="JAB_MPN"/>
    <property type="match status" value="1"/>
</dbReference>
<evidence type="ECO:0000256" key="2">
    <source>
        <dbReference type="ARBA" id="ARBA00004170"/>
    </source>
</evidence>
<evidence type="ECO:0000256" key="8">
    <source>
        <dbReference type="ARBA" id="ARBA00022786"/>
    </source>
</evidence>
<dbReference type="Gene3D" id="3.40.140.10">
    <property type="entry name" value="Cytidine Deaminase, domain 2"/>
    <property type="match status" value="1"/>
</dbReference>
<evidence type="ECO:0000256" key="1">
    <source>
        <dbReference type="ARBA" id="ARBA00001947"/>
    </source>
</evidence>
<dbReference type="FunFam" id="1.20.58.80:FF:000020">
    <property type="entry name" value="AMSH-like ubiquitin thioesterase 3"/>
    <property type="match status" value="1"/>
</dbReference>
<name>A0A7I8JYQ6_SPIIN</name>
<keyword evidence="16" id="KW-1185">Reference proteome</keyword>
<keyword evidence="12" id="KW-0472">Membrane</keyword>
<organism evidence="15 16">
    <name type="scientific">Spirodela intermedia</name>
    <name type="common">Intermediate duckweed</name>
    <dbReference type="NCBI Taxonomy" id="51605"/>
    <lineage>
        <taxon>Eukaryota</taxon>
        <taxon>Viridiplantae</taxon>
        <taxon>Streptophyta</taxon>
        <taxon>Embryophyta</taxon>
        <taxon>Tracheophyta</taxon>
        <taxon>Spermatophyta</taxon>
        <taxon>Magnoliopsida</taxon>
        <taxon>Liliopsida</taxon>
        <taxon>Araceae</taxon>
        <taxon>Lemnoideae</taxon>
        <taxon>Spirodela</taxon>
    </lineage>
</organism>
<dbReference type="AlphaFoldDB" id="A0A7I8JYQ6"/>
<protein>
    <recommendedName>
        <fullName evidence="14">MPN domain-containing protein</fullName>
    </recommendedName>
</protein>
<keyword evidence="6" id="KW-0645">Protease</keyword>
<dbReference type="PANTHER" id="PTHR12947">
    <property type="entry name" value="AMSH-LIKE PROTEASE"/>
    <property type="match status" value="1"/>
</dbReference>
<gene>
    <name evidence="15" type="ORF">SI8410_01001080</name>
</gene>
<dbReference type="OrthoDB" id="3640at2759"/>
<evidence type="ECO:0000256" key="10">
    <source>
        <dbReference type="ARBA" id="ARBA00022833"/>
    </source>
</evidence>
<proteinExistence type="inferred from homology"/>
<evidence type="ECO:0000313" key="16">
    <source>
        <dbReference type="Proteomes" id="UP000663760"/>
    </source>
</evidence>
<evidence type="ECO:0000256" key="4">
    <source>
        <dbReference type="ARBA" id="ARBA00010981"/>
    </source>
</evidence>
<dbReference type="GO" id="GO:0140492">
    <property type="term" value="F:metal-dependent deubiquitinase activity"/>
    <property type="evidence" value="ECO:0007669"/>
    <property type="project" value="InterPro"/>
</dbReference>
<evidence type="ECO:0000256" key="12">
    <source>
        <dbReference type="ARBA" id="ARBA00023136"/>
    </source>
</evidence>
<dbReference type="GO" id="GO:0005768">
    <property type="term" value="C:endosome"/>
    <property type="evidence" value="ECO:0007669"/>
    <property type="project" value="TreeGrafter"/>
</dbReference>
<dbReference type="InterPro" id="IPR000555">
    <property type="entry name" value="JAMM/MPN+_dom"/>
</dbReference>
<evidence type="ECO:0000256" key="6">
    <source>
        <dbReference type="ARBA" id="ARBA00022670"/>
    </source>
</evidence>
<evidence type="ECO:0000256" key="13">
    <source>
        <dbReference type="SAM" id="MobiDB-lite"/>
    </source>
</evidence>
<dbReference type="FunFam" id="3.40.140.10:FF:000024">
    <property type="entry name" value="AMSH-like ubiquitin thioesterase 3"/>
    <property type="match status" value="1"/>
</dbReference>
<dbReference type="GO" id="GO:0071108">
    <property type="term" value="P:protein K48-linked deubiquitination"/>
    <property type="evidence" value="ECO:0007669"/>
    <property type="project" value="TreeGrafter"/>
</dbReference>
<keyword evidence="10" id="KW-0862">Zinc</keyword>
<keyword evidence="5" id="KW-0963">Cytoplasm</keyword>
<comment type="cofactor">
    <cofactor evidence="1">
        <name>Zn(2+)</name>
        <dbReference type="ChEBI" id="CHEBI:29105"/>
    </cofactor>
</comment>
<evidence type="ECO:0000256" key="9">
    <source>
        <dbReference type="ARBA" id="ARBA00022801"/>
    </source>
</evidence>
<feature type="compositionally biased region" description="Polar residues" evidence="13">
    <location>
        <begin position="309"/>
        <end position="319"/>
    </location>
</feature>
<comment type="subcellular location">
    <subcellularLocation>
        <location evidence="3">Cytoplasm</location>
    </subcellularLocation>
    <subcellularLocation>
        <location evidence="2">Membrane</location>
        <topology evidence="2">Peripheral membrane protein</topology>
    </subcellularLocation>
</comment>
<feature type="region of interest" description="Disordered" evidence="13">
    <location>
        <begin position="184"/>
        <end position="204"/>
    </location>
</feature>
<dbReference type="GO" id="GO:0016020">
    <property type="term" value="C:membrane"/>
    <property type="evidence" value="ECO:0007669"/>
    <property type="project" value="UniProtKB-SubCell"/>
</dbReference>
<comment type="similarity">
    <text evidence="4">Belongs to the peptidase M67C family.</text>
</comment>
<keyword evidence="9" id="KW-0378">Hydrolase</keyword>
<evidence type="ECO:0000256" key="11">
    <source>
        <dbReference type="ARBA" id="ARBA00023049"/>
    </source>
</evidence>
<dbReference type="GO" id="GO:0070536">
    <property type="term" value="P:protein K63-linked deubiquitination"/>
    <property type="evidence" value="ECO:0007669"/>
    <property type="project" value="InterPro"/>
</dbReference>
<dbReference type="EMBL" id="LR746264">
    <property type="protein sequence ID" value="CAA7388951.1"/>
    <property type="molecule type" value="Genomic_DNA"/>
</dbReference>
<evidence type="ECO:0000256" key="7">
    <source>
        <dbReference type="ARBA" id="ARBA00022723"/>
    </source>
</evidence>
<dbReference type="InterPro" id="IPR037518">
    <property type="entry name" value="MPN"/>
</dbReference>
<keyword evidence="11" id="KW-0482">Metalloprotease</keyword>
<keyword evidence="7" id="KW-0479">Metal-binding</keyword>
<evidence type="ECO:0000256" key="5">
    <source>
        <dbReference type="ARBA" id="ARBA00022490"/>
    </source>
</evidence>
<dbReference type="GO" id="GO:0046872">
    <property type="term" value="F:metal ion binding"/>
    <property type="evidence" value="ECO:0007669"/>
    <property type="project" value="UniProtKB-KW"/>
</dbReference>
<evidence type="ECO:0000256" key="3">
    <source>
        <dbReference type="ARBA" id="ARBA00004496"/>
    </source>
</evidence>
<dbReference type="SUPFAM" id="SSF102712">
    <property type="entry name" value="JAB1/MPN domain"/>
    <property type="match status" value="1"/>
</dbReference>
<dbReference type="GO" id="GO:0061578">
    <property type="term" value="F:K63-linked deubiquitinase activity"/>
    <property type="evidence" value="ECO:0007669"/>
    <property type="project" value="InterPro"/>
</dbReference>
<sequence length="497" mass="55723">MKLSVRAININSCAKKVQVDNRLPLRYYYRIADSLIKQASIYREEKNLIDLYIILLRFSSLMCETIPLHRDYHLLLPKEKLAFKKKLLDVINELEALKPVVQREVDELNKGHMVDLGGKNLYKSTSFADWPSTKQQLSSIPHGEQSVMKTSSQALLKYNNGINQAKSSDQLHVGKQFPKMSFSLPNPKEETLSRHSILGPNGLRGQRGGAITGIRVQYPSNVDIAQAETFSLPQTGDAHASEKDGLRGITPDMDSVLSLFDGGLSLPAPEEDFVQLIKQPSPPPLLARVQELPILHPSKVADPRPGPAQTLQGSSDSNTYQNVHLPVQMMETFLKIAEKNTKRNLETCGVLAGSLRNSKFYVTTLIIPKQESTSDSCQTTNEEEIFDAQDKRSLFPLGWIHTHPTQTCFMSSVDLHTHYSYQVMLPEAIAIVMAPTDTSRTHGIFHLSDPGGVSVIRNCQQRGFHPHEEPADGNPIYEHCSHVYMNLHLEFEVLDLR</sequence>
<evidence type="ECO:0000259" key="14">
    <source>
        <dbReference type="PROSITE" id="PS50249"/>
    </source>
</evidence>